<sequence>MNEVVDGLFKMSEKADEYGLITNIIDEVDKSININRDSKYNLFNELWKVFLDSTNRGNDFEHISEILTDYIKKYDQTEKS</sequence>
<gene>
    <name evidence="1" type="ORF">GMARGA_LOCUS39099</name>
</gene>
<comment type="caution">
    <text evidence="1">The sequence shown here is derived from an EMBL/GenBank/DDBJ whole genome shotgun (WGS) entry which is preliminary data.</text>
</comment>
<proteinExistence type="predicted"/>
<dbReference type="Proteomes" id="UP000789901">
    <property type="component" value="Unassembled WGS sequence"/>
</dbReference>
<dbReference type="EMBL" id="CAJVQB010091261">
    <property type="protein sequence ID" value="CAG8848262.1"/>
    <property type="molecule type" value="Genomic_DNA"/>
</dbReference>
<keyword evidence="2" id="KW-1185">Reference proteome</keyword>
<evidence type="ECO:0000313" key="2">
    <source>
        <dbReference type="Proteomes" id="UP000789901"/>
    </source>
</evidence>
<reference evidence="1 2" key="1">
    <citation type="submission" date="2021-06" db="EMBL/GenBank/DDBJ databases">
        <authorList>
            <person name="Kallberg Y."/>
            <person name="Tangrot J."/>
            <person name="Rosling A."/>
        </authorList>
    </citation>
    <scope>NUCLEOTIDE SEQUENCE [LARGE SCALE GENOMIC DNA]</scope>
    <source>
        <strain evidence="1 2">120-4 pot B 10/14</strain>
    </source>
</reference>
<name>A0ABN7X503_GIGMA</name>
<accession>A0ABN7X503</accession>
<protein>
    <submittedName>
        <fullName evidence="1">13070_t:CDS:1</fullName>
    </submittedName>
</protein>
<evidence type="ECO:0000313" key="1">
    <source>
        <dbReference type="EMBL" id="CAG8848262.1"/>
    </source>
</evidence>
<feature type="non-terminal residue" evidence="1">
    <location>
        <position position="80"/>
    </location>
</feature>
<organism evidence="1 2">
    <name type="scientific">Gigaspora margarita</name>
    <dbReference type="NCBI Taxonomy" id="4874"/>
    <lineage>
        <taxon>Eukaryota</taxon>
        <taxon>Fungi</taxon>
        <taxon>Fungi incertae sedis</taxon>
        <taxon>Mucoromycota</taxon>
        <taxon>Glomeromycotina</taxon>
        <taxon>Glomeromycetes</taxon>
        <taxon>Diversisporales</taxon>
        <taxon>Gigasporaceae</taxon>
        <taxon>Gigaspora</taxon>
    </lineage>
</organism>